<proteinExistence type="predicted"/>
<gene>
    <name evidence="3" type="ORF">A3A39_00325</name>
</gene>
<evidence type="ECO:0000256" key="1">
    <source>
        <dbReference type="SAM" id="MobiDB-lite"/>
    </source>
</evidence>
<reference evidence="3 4" key="1">
    <citation type="journal article" date="2016" name="Nat. Commun.">
        <title>Thousands of microbial genomes shed light on interconnected biogeochemical processes in an aquifer system.</title>
        <authorList>
            <person name="Anantharaman K."/>
            <person name="Brown C.T."/>
            <person name="Hug L.A."/>
            <person name="Sharon I."/>
            <person name="Castelle C.J."/>
            <person name="Probst A.J."/>
            <person name="Thomas B.C."/>
            <person name="Singh A."/>
            <person name="Wilkins M.J."/>
            <person name="Karaoz U."/>
            <person name="Brodie E.L."/>
            <person name="Williams K.H."/>
            <person name="Hubbard S.S."/>
            <person name="Banfield J.F."/>
        </authorList>
    </citation>
    <scope>NUCLEOTIDE SEQUENCE [LARGE SCALE GENOMIC DNA]</scope>
</reference>
<name>A0A1F6F3S7_9BACT</name>
<organism evidence="3 4">
    <name type="scientific">Candidatus Kaiserbacteria bacterium RIFCSPLOWO2_01_FULL_54_13</name>
    <dbReference type="NCBI Taxonomy" id="1798512"/>
    <lineage>
        <taxon>Bacteria</taxon>
        <taxon>Candidatus Kaiseribacteriota</taxon>
    </lineage>
</organism>
<keyword evidence="2" id="KW-0472">Membrane</keyword>
<dbReference type="EMBL" id="MFLZ01000006">
    <property type="protein sequence ID" value="OGG80512.1"/>
    <property type="molecule type" value="Genomic_DNA"/>
</dbReference>
<feature type="region of interest" description="Disordered" evidence="1">
    <location>
        <begin position="146"/>
        <end position="175"/>
    </location>
</feature>
<dbReference type="Proteomes" id="UP000177372">
    <property type="component" value="Unassembled WGS sequence"/>
</dbReference>
<protein>
    <submittedName>
        <fullName evidence="3">Uncharacterized protein</fullName>
    </submittedName>
</protein>
<sequence>MNRGFISIPVVIVILIVSLAGGAAVYYQAQRSKEKIETAAPFSSNTSAGEQSATSSVVSLALRTRNQSQAAQKLPPESPGHRIDAISDMQQQFAVLEGEIQNAQEKKIFFSPEHAARILSDLTTIEAQGYAKSDVERLRQRVYELSPHLQDQTKQNQSSPQAYMSAAQSNCKSNPSPIFTNDITDMSRVNYIGPPPTMGAGPSLKTHGYIGTDHVRVPLYAPAAMTLESGSHYIGGPYMMEFRVSCEVRVRFGHVTEPAEEIKKLLPSEPKQDSRTQELTPITFAAGDLVGYTTGTDLAGNWDFGVYNSVVRNRYADDPNWSESTTYTTAVCPFDYFTEKLKPVYFAKFNPAMLGGNPPHGESFCKM</sequence>
<comment type="caution">
    <text evidence="3">The sequence shown here is derived from an EMBL/GenBank/DDBJ whole genome shotgun (WGS) entry which is preliminary data.</text>
</comment>
<accession>A0A1F6F3S7</accession>
<feature type="compositionally biased region" description="Polar residues" evidence="1">
    <location>
        <begin position="149"/>
        <end position="175"/>
    </location>
</feature>
<evidence type="ECO:0000313" key="3">
    <source>
        <dbReference type="EMBL" id="OGG80512.1"/>
    </source>
</evidence>
<dbReference type="AlphaFoldDB" id="A0A1F6F3S7"/>
<dbReference type="STRING" id="1798512.A3A39_00325"/>
<keyword evidence="2" id="KW-1133">Transmembrane helix</keyword>
<evidence type="ECO:0000313" key="4">
    <source>
        <dbReference type="Proteomes" id="UP000177372"/>
    </source>
</evidence>
<evidence type="ECO:0000256" key="2">
    <source>
        <dbReference type="SAM" id="Phobius"/>
    </source>
</evidence>
<feature type="transmembrane region" description="Helical" evidence="2">
    <location>
        <begin position="6"/>
        <end position="27"/>
    </location>
</feature>
<keyword evidence="2" id="KW-0812">Transmembrane</keyword>